<comment type="similarity">
    <text evidence="3">Belongs to the multicopper oxidase family.</text>
</comment>
<feature type="domain" description="Plastocyanin-like" evidence="12">
    <location>
        <begin position="442"/>
        <end position="557"/>
    </location>
</feature>
<comment type="catalytic activity">
    <reaction evidence="1">
        <text>4 hydroquinone + O2 = 4 benzosemiquinone + 2 H2O</text>
        <dbReference type="Rhea" id="RHEA:11276"/>
        <dbReference type="ChEBI" id="CHEBI:15377"/>
        <dbReference type="ChEBI" id="CHEBI:15379"/>
        <dbReference type="ChEBI" id="CHEBI:17594"/>
        <dbReference type="ChEBI" id="CHEBI:17977"/>
        <dbReference type="EC" id="1.10.3.2"/>
    </reaction>
</comment>
<feature type="signal peptide" evidence="10">
    <location>
        <begin position="1"/>
        <end position="20"/>
    </location>
</feature>
<keyword evidence="10" id="KW-0732">Signal</keyword>
<evidence type="ECO:0000256" key="6">
    <source>
        <dbReference type="ARBA" id="ARBA00023002"/>
    </source>
</evidence>
<feature type="domain" description="Plastocyanin-like" evidence="13">
    <location>
        <begin position="87"/>
        <end position="201"/>
    </location>
</feature>
<keyword evidence="8" id="KW-0325">Glycoprotein</keyword>
<name>A0A6A6PAJ2_9PEZI</name>
<dbReference type="PANTHER" id="PTHR11709:SF87">
    <property type="entry name" value="LACCASE"/>
    <property type="match status" value="1"/>
</dbReference>
<evidence type="ECO:0000256" key="7">
    <source>
        <dbReference type="ARBA" id="ARBA00023008"/>
    </source>
</evidence>
<keyword evidence="5" id="KW-0479">Metal-binding</keyword>
<dbReference type="GO" id="GO:0052716">
    <property type="term" value="F:hydroquinone:oxygen oxidoreductase activity"/>
    <property type="evidence" value="ECO:0007669"/>
    <property type="project" value="UniProtKB-EC"/>
</dbReference>
<reference evidence="14" key="1">
    <citation type="journal article" date="2020" name="Stud. Mycol.">
        <title>101 Dothideomycetes genomes: a test case for predicting lifestyles and emergence of pathogens.</title>
        <authorList>
            <person name="Haridas S."/>
            <person name="Albert R."/>
            <person name="Binder M."/>
            <person name="Bloem J."/>
            <person name="Labutti K."/>
            <person name="Salamov A."/>
            <person name="Andreopoulos B."/>
            <person name="Baker S."/>
            <person name="Barry K."/>
            <person name="Bills G."/>
            <person name="Bluhm B."/>
            <person name="Cannon C."/>
            <person name="Castanera R."/>
            <person name="Culley D."/>
            <person name="Daum C."/>
            <person name="Ezra D."/>
            <person name="Gonzalez J."/>
            <person name="Henrissat B."/>
            <person name="Kuo A."/>
            <person name="Liang C."/>
            <person name="Lipzen A."/>
            <person name="Lutzoni F."/>
            <person name="Magnuson J."/>
            <person name="Mondo S."/>
            <person name="Nolan M."/>
            <person name="Ohm R."/>
            <person name="Pangilinan J."/>
            <person name="Park H.-J."/>
            <person name="Ramirez L."/>
            <person name="Alfaro M."/>
            <person name="Sun H."/>
            <person name="Tritt A."/>
            <person name="Yoshinaga Y."/>
            <person name="Zwiers L.-H."/>
            <person name="Turgeon B."/>
            <person name="Goodwin S."/>
            <person name="Spatafora J."/>
            <person name="Crous P."/>
            <person name="Grigoriev I."/>
        </authorList>
    </citation>
    <scope>NUCLEOTIDE SEQUENCE</scope>
    <source>
        <strain evidence="14">ATCC 16933</strain>
    </source>
</reference>
<dbReference type="Pfam" id="PF07732">
    <property type="entry name" value="Cu-oxidase_3"/>
    <property type="match status" value="1"/>
</dbReference>
<feature type="domain" description="Plastocyanin-like" evidence="11">
    <location>
        <begin position="212"/>
        <end position="341"/>
    </location>
</feature>
<dbReference type="Gene3D" id="2.60.40.420">
    <property type="entry name" value="Cupredoxins - blue copper proteins"/>
    <property type="match status" value="3"/>
</dbReference>
<dbReference type="InterPro" id="IPR002355">
    <property type="entry name" value="Cu_oxidase_Cu_BS"/>
</dbReference>
<dbReference type="FunFam" id="2.60.40.420:FF:000045">
    <property type="entry name" value="Laccase 2"/>
    <property type="match status" value="1"/>
</dbReference>
<evidence type="ECO:0000313" key="15">
    <source>
        <dbReference type="Proteomes" id="UP000799766"/>
    </source>
</evidence>
<dbReference type="GO" id="GO:0005507">
    <property type="term" value="F:copper ion binding"/>
    <property type="evidence" value="ECO:0007669"/>
    <property type="project" value="InterPro"/>
</dbReference>
<keyword evidence="6" id="KW-0560">Oxidoreductase</keyword>
<dbReference type="InterPro" id="IPR011706">
    <property type="entry name" value="Cu-oxidase_C"/>
</dbReference>
<dbReference type="PROSITE" id="PS00080">
    <property type="entry name" value="MULTICOPPER_OXIDASE2"/>
    <property type="match status" value="1"/>
</dbReference>
<evidence type="ECO:0000256" key="5">
    <source>
        <dbReference type="ARBA" id="ARBA00022723"/>
    </source>
</evidence>
<dbReference type="PROSITE" id="PS00079">
    <property type="entry name" value="MULTICOPPER_OXIDASE1"/>
    <property type="match status" value="1"/>
</dbReference>
<dbReference type="InterPro" id="IPR045087">
    <property type="entry name" value="Cu-oxidase_fam"/>
</dbReference>
<evidence type="ECO:0000259" key="13">
    <source>
        <dbReference type="Pfam" id="PF07732"/>
    </source>
</evidence>
<dbReference type="PANTHER" id="PTHR11709">
    <property type="entry name" value="MULTI-COPPER OXIDASE"/>
    <property type="match status" value="1"/>
</dbReference>
<dbReference type="InterPro" id="IPR008972">
    <property type="entry name" value="Cupredoxin"/>
</dbReference>
<proteinExistence type="inferred from homology"/>
<evidence type="ECO:0000256" key="10">
    <source>
        <dbReference type="SAM" id="SignalP"/>
    </source>
</evidence>
<sequence length="594" mass="66354">MLWLRQLAVGLLGLSSTALALSIPRDDVVLRPDRVRRQDPEETRVPDSNCPNTARSRHCWRSGYSIETDFDAKSPPEGGTVTYNLEITNMTLAPDGKERRGLFINGQYPGPTIFANWGDDVIVNVKNSMPDNGTSIHWHGIRQLNSCQMDGVNGITQCAIAPNDTYQYRFKATQFGTSWYHSHFSVQYGDGVAGPIVINGPATMNYDEDLGVLPLTDWYYTPAFELNYLFLTGQTGPPLVDNVLVNGTMINADGGGQYQRIRVEQGKSYRLRLINMSVDSFFHVSLDGHPFHVITSDFVPIEPFETQSISLAIGQRYDVVFTANQTVDNYWLRVNFATDCGTEPAIYGETENVVGAILEYDGADSTALPTSSNSTAAETNCLDEMDGPIVPWVPNTVPEDRFDEMLEQIELTVNLTNGIHWLIDGTAMDIRWHNPTLEYVLDGNGSIPDPYNIYDMNEADEWYFWIIEGDQASIQLEHPIHLHGHDFYFLGAGDGPWDGTKNGLNFENPTRRDTAVLPAGGHMVLAFPADNPGAWLMHCHIAWHVSQGLSLEFLERRDEIAAAIGDVSELRDGCQAWDDYWFGPHPYEQDDSGL</sequence>
<dbReference type="Pfam" id="PF07731">
    <property type="entry name" value="Cu-oxidase_2"/>
    <property type="match status" value="1"/>
</dbReference>
<dbReference type="InterPro" id="IPR001117">
    <property type="entry name" value="Cu-oxidase_2nd"/>
</dbReference>
<accession>A0A6A6PAJ2</accession>
<dbReference type="EMBL" id="MU001672">
    <property type="protein sequence ID" value="KAF2460889.1"/>
    <property type="molecule type" value="Genomic_DNA"/>
</dbReference>
<dbReference type="AlphaFoldDB" id="A0A6A6PAJ2"/>
<dbReference type="EC" id="1.10.3.2" evidence="4"/>
<comment type="cofactor">
    <cofactor evidence="2">
        <name>Cu cation</name>
        <dbReference type="ChEBI" id="CHEBI:23378"/>
    </cofactor>
</comment>
<dbReference type="CDD" id="cd13854">
    <property type="entry name" value="CuRO_1_MaLCC_like"/>
    <property type="match status" value="1"/>
</dbReference>
<protein>
    <recommendedName>
        <fullName evidence="4">laccase</fullName>
        <ecNumber evidence="4">1.10.3.2</ecNumber>
    </recommendedName>
</protein>
<evidence type="ECO:0000256" key="8">
    <source>
        <dbReference type="ARBA" id="ARBA00023180"/>
    </source>
</evidence>
<dbReference type="OrthoDB" id="2121828at2759"/>
<keyword evidence="7" id="KW-0186">Copper</keyword>
<evidence type="ECO:0000256" key="9">
    <source>
        <dbReference type="ARBA" id="ARBA00023185"/>
    </source>
</evidence>
<dbReference type="InterPro" id="IPR011707">
    <property type="entry name" value="Cu-oxidase-like_N"/>
</dbReference>
<dbReference type="FunFam" id="2.60.40.420:FF:000021">
    <property type="entry name" value="Extracellular dihydrogeodin oxidase/laccase"/>
    <property type="match status" value="1"/>
</dbReference>
<dbReference type="Pfam" id="PF00394">
    <property type="entry name" value="Cu-oxidase"/>
    <property type="match status" value="1"/>
</dbReference>
<keyword evidence="9" id="KW-0439">Lignin degradation</keyword>
<evidence type="ECO:0000313" key="14">
    <source>
        <dbReference type="EMBL" id="KAF2460889.1"/>
    </source>
</evidence>
<dbReference type="SUPFAM" id="SSF49503">
    <property type="entry name" value="Cupredoxins"/>
    <property type="match status" value="3"/>
</dbReference>
<dbReference type="CDD" id="cd13880">
    <property type="entry name" value="CuRO_2_MaLCC_like"/>
    <property type="match status" value="1"/>
</dbReference>
<evidence type="ECO:0000259" key="12">
    <source>
        <dbReference type="Pfam" id="PF07731"/>
    </source>
</evidence>
<evidence type="ECO:0000256" key="1">
    <source>
        <dbReference type="ARBA" id="ARBA00000349"/>
    </source>
</evidence>
<evidence type="ECO:0000256" key="3">
    <source>
        <dbReference type="ARBA" id="ARBA00010609"/>
    </source>
</evidence>
<evidence type="ECO:0000256" key="2">
    <source>
        <dbReference type="ARBA" id="ARBA00001935"/>
    </source>
</evidence>
<dbReference type="GO" id="GO:0046274">
    <property type="term" value="P:lignin catabolic process"/>
    <property type="evidence" value="ECO:0007669"/>
    <property type="project" value="UniProtKB-KW"/>
</dbReference>
<evidence type="ECO:0000256" key="4">
    <source>
        <dbReference type="ARBA" id="ARBA00012297"/>
    </source>
</evidence>
<dbReference type="CDD" id="cd13901">
    <property type="entry name" value="CuRO_3_MaLCC_like"/>
    <property type="match status" value="1"/>
</dbReference>
<organism evidence="14 15">
    <name type="scientific">Lineolata rhizophorae</name>
    <dbReference type="NCBI Taxonomy" id="578093"/>
    <lineage>
        <taxon>Eukaryota</taxon>
        <taxon>Fungi</taxon>
        <taxon>Dikarya</taxon>
        <taxon>Ascomycota</taxon>
        <taxon>Pezizomycotina</taxon>
        <taxon>Dothideomycetes</taxon>
        <taxon>Dothideomycetes incertae sedis</taxon>
        <taxon>Lineolatales</taxon>
        <taxon>Lineolataceae</taxon>
        <taxon>Lineolata</taxon>
    </lineage>
</organism>
<keyword evidence="15" id="KW-1185">Reference proteome</keyword>
<evidence type="ECO:0000259" key="11">
    <source>
        <dbReference type="Pfam" id="PF00394"/>
    </source>
</evidence>
<dbReference type="Proteomes" id="UP000799766">
    <property type="component" value="Unassembled WGS sequence"/>
</dbReference>
<feature type="chain" id="PRO_5025424935" description="laccase" evidence="10">
    <location>
        <begin position="21"/>
        <end position="594"/>
    </location>
</feature>
<gene>
    <name evidence="14" type="ORF">BDY21DRAFT_369011</name>
</gene>
<dbReference type="InterPro" id="IPR033138">
    <property type="entry name" value="Cu_oxidase_CS"/>
</dbReference>